<dbReference type="InterPro" id="IPR036421">
    <property type="entry name" value="Fe_dep_repressor_sf"/>
</dbReference>
<dbReference type="PROSITE" id="PS50944">
    <property type="entry name" value="HTH_DTXR"/>
    <property type="match status" value="1"/>
</dbReference>
<dbReference type="InterPro" id="IPR022687">
    <property type="entry name" value="HTH_DTXR"/>
</dbReference>
<dbReference type="InterPro" id="IPR001367">
    <property type="entry name" value="Fe_dep_repressor"/>
</dbReference>
<dbReference type="PANTHER" id="PTHR33238">
    <property type="entry name" value="IRON (METAL) DEPENDENT REPRESSOR, DTXR FAMILY"/>
    <property type="match status" value="1"/>
</dbReference>
<dbReference type="InterPro" id="IPR050536">
    <property type="entry name" value="DtxR_MntR_Metal-Reg"/>
</dbReference>
<evidence type="ECO:0000313" key="7">
    <source>
        <dbReference type="Proteomes" id="UP001211173"/>
    </source>
</evidence>
<evidence type="ECO:0000313" key="6">
    <source>
        <dbReference type="EMBL" id="MDB7934954.1"/>
    </source>
</evidence>
<evidence type="ECO:0000256" key="2">
    <source>
        <dbReference type="ARBA" id="ARBA00023015"/>
    </source>
</evidence>
<dbReference type="SUPFAM" id="SSF47979">
    <property type="entry name" value="Iron-dependent repressor protein, dimerization domain"/>
    <property type="match status" value="1"/>
</dbReference>
<dbReference type="Gene3D" id="1.10.60.10">
    <property type="entry name" value="Iron dependent repressor, metal binding and dimerisation domain"/>
    <property type="match status" value="1"/>
</dbReference>
<dbReference type="InterPro" id="IPR022689">
    <property type="entry name" value="Iron_dep_repressor"/>
</dbReference>
<keyword evidence="3" id="KW-0238">DNA-binding</keyword>
<name>A0AAW6CGG2_FLAPL</name>
<dbReference type="SUPFAM" id="SSF46785">
    <property type="entry name" value="Winged helix' DNA-binding domain"/>
    <property type="match status" value="1"/>
</dbReference>
<proteinExistence type="inferred from homology"/>
<dbReference type="PANTHER" id="PTHR33238:SF7">
    <property type="entry name" value="IRON-DEPENDENT TRANSCRIPTIONAL REGULATOR"/>
    <property type="match status" value="1"/>
</dbReference>
<keyword evidence="2" id="KW-0805">Transcription regulation</keyword>
<dbReference type="GO" id="GO:0046983">
    <property type="term" value="F:protein dimerization activity"/>
    <property type="evidence" value="ECO:0007669"/>
    <property type="project" value="InterPro"/>
</dbReference>
<gene>
    <name evidence="6" type="ORF">PNE06_17865</name>
</gene>
<sequence length="117" mass="12862">MTLSSSMEDYLEAVLVLRKQSGYARCVDVAAYLQVTKPSVSRAVKELIKAKYLCKDSSGILALTSQGEQVATAVYERHCFFTEKLLAAGVDPQTAEKEACRMEHGISEASFHKLKDA</sequence>
<dbReference type="Pfam" id="PF02742">
    <property type="entry name" value="Fe_dep_repr_C"/>
    <property type="match status" value="1"/>
</dbReference>
<dbReference type="GO" id="GO:0003700">
    <property type="term" value="F:DNA-binding transcription factor activity"/>
    <property type="evidence" value="ECO:0007669"/>
    <property type="project" value="InterPro"/>
</dbReference>
<organism evidence="6 7">
    <name type="scientific">Flavonifractor plautii</name>
    <name type="common">Fusobacterium plautii</name>
    <dbReference type="NCBI Taxonomy" id="292800"/>
    <lineage>
        <taxon>Bacteria</taxon>
        <taxon>Bacillati</taxon>
        <taxon>Bacillota</taxon>
        <taxon>Clostridia</taxon>
        <taxon>Eubacteriales</taxon>
        <taxon>Oscillospiraceae</taxon>
        <taxon>Flavonifractor</taxon>
    </lineage>
</organism>
<dbReference type="InterPro" id="IPR036388">
    <property type="entry name" value="WH-like_DNA-bd_sf"/>
</dbReference>
<evidence type="ECO:0000256" key="1">
    <source>
        <dbReference type="ARBA" id="ARBA00007871"/>
    </source>
</evidence>
<feature type="domain" description="HTH dtxR-type" evidence="5">
    <location>
        <begin position="3"/>
        <end position="64"/>
    </location>
</feature>
<dbReference type="RefSeq" id="WP_081029171.1">
    <property type="nucleotide sequence ID" value="NZ_BAABZG010000001.1"/>
</dbReference>
<evidence type="ECO:0000256" key="4">
    <source>
        <dbReference type="ARBA" id="ARBA00023163"/>
    </source>
</evidence>
<dbReference type="Gene3D" id="1.10.10.10">
    <property type="entry name" value="Winged helix-like DNA-binding domain superfamily/Winged helix DNA-binding domain"/>
    <property type="match status" value="1"/>
</dbReference>
<dbReference type="GO" id="GO:0003677">
    <property type="term" value="F:DNA binding"/>
    <property type="evidence" value="ECO:0007669"/>
    <property type="project" value="UniProtKB-KW"/>
</dbReference>
<dbReference type="EMBL" id="JAQLWV010000033">
    <property type="protein sequence ID" value="MDB7934954.1"/>
    <property type="molecule type" value="Genomic_DNA"/>
</dbReference>
<protein>
    <submittedName>
        <fullName evidence="6">Metal-dependent transcriptional regulator</fullName>
    </submittedName>
</protein>
<dbReference type="Proteomes" id="UP001211173">
    <property type="component" value="Unassembled WGS sequence"/>
</dbReference>
<evidence type="ECO:0000259" key="5">
    <source>
        <dbReference type="PROSITE" id="PS50944"/>
    </source>
</evidence>
<dbReference type="GO" id="GO:0046914">
    <property type="term" value="F:transition metal ion binding"/>
    <property type="evidence" value="ECO:0007669"/>
    <property type="project" value="InterPro"/>
</dbReference>
<evidence type="ECO:0000256" key="3">
    <source>
        <dbReference type="ARBA" id="ARBA00023125"/>
    </source>
</evidence>
<comment type="similarity">
    <text evidence="1">Belongs to the DtxR/MntR family.</text>
</comment>
<keyword evidence="4" id="KW-0804">Transcription</keyword>
<dbReference type="InterPro" id="IPR036390">
    <property type="entry name" value="WH_DNA-bd_sf"/>
</dbReference>
<reference evidence="6" key="1">
    <citation type="submission" date="2023-01" db="EMBL/GenBank/DDBJ databases">
        <title>Human gut microbiome strain richness.</title>
        <authorList>
            <person name="Chen-Liaw A."/>
        </authorList>
    </citation>
    <scope>NUCLEOTIDE SEQUENCE</scope>
    <source>
        <strain evidence="6">1001287st1_F4_1001285I_161205</strain>
    </source>
</reference>
<comment type="caution">
    <text evidence="6">The sequence shown here is derived from an EMBL/GenBank/DDBJ whole genome shotgun (WGS) entry which is preliminary data.</text>
</comment>
<accession>A0AAW6CGG2</accession>
<dbReference type="AlphaFoldDB" id="A0AAW6CGG2"/>
<dbReference type="SMART" id="SM00529">
    <property type="entry name" value="HTH_DTXR"/>
    <property type="match status" value="1"/>
</dbReference>
<dbReference type="Pfam" id="PF01325">
    <property type="entry name" value="Fe_dep_repress"/>
    <property type="match status" value="1"/>
</dbReference>